<dbReference type="SUPFAM" id="SSF56112">
    <property type="entry name" value="Protein kinase-like (PK-like)"/>
    <property type="match status" value="1"/>
</dbReference>
<keyword evidence="7 13" id="KW-0067">ATP-binding</keyword>
<evidence type="ECO:0000256" key="16">
    <source>
        <dbReference type="SAM" id="SignalP"/>
    </source>
</evidence>
<sequence length="749" mass="82714">MSISISMAIGVVLIFLAMVYTNKVAWAQSIGHCRERCGALQVPYPFGMDSTNCYLGEKFLITCNETSQPPKAFLMKGNLPVADISLDGELTVMMRVARDCYTKQGKNFQNWNSTIWVPQFTISSTKNKFVAIGCDTNAFVQANRVEERYATGCISFCNSTHGFNKSCSGSGCCKAPIASGLKNVTVQVNSYYNHRDIWDFNPCSYAFVVEESKFNFSLAILQKMDKEQVPPRRPIVINWAIGKDDKIDRCEEAKNRVNYACKQNSECVGVDDGSGGYRCKCLEGYQGNPYHPDGCQDIDECHNSNPCEPGKCSNSPGKWKCIRCPKGYNNNGTACTKSNNATDQSKRHLLLYSILGVCLTLSVASSILCWGMKKRKLSKLKKKFFEQNGGIMLLQRLPDLETAKIFTADELKRVTNNYDENRVIGEGGYGKVYKGILSDGQEVAIKKSKIGDESQTAQFINEVMILLKIKHKNIVKFVGCCLETEVPLLVYEFITNGTLFQHIHKKGKASALPWKLRLKIASETAAALAYLHSAASTEPIVHRDVKTSNILLDENYIAKVSDFGASKLIPIDQNQLPTLVLGTRGYLDPEYLQSSQLTGKSDVYSFGVVLAELLTSKKAVFFDRAEGEKNLAMLLLGAIKDGCLPDILDGEIVDKENAEELKKVANLAKMCLSVKGEERPTMKEVANVLEALVNLEKHPWGKVDLSGEELGSSSNTFENSSGESGMRSGATSGYDSTQIQIASPYNDAR</sequence>
<proteinExistence type="predicted"/>
<keyword evidence="19" id="KW-1185">Reference proteome</keyword>
<feature type="signal peptide" evidence="16">
    <location>
        <begin position="1"/>
        <end position="27"/>
    </location>
</feature>
<accession>A0A6P3ZRS7</accession>
<keyword evidence="3" id="KW-0808">Transferase</keyword>
<feature type="compositionally biased region" description="Polar residues" evidence="14">
    <location>
        <begin position="711"/>
        <end position="743"/>
    </location>
</feature>
<dbReference type="GO" id="GO:0030247">
    <property type="term" value="F:polysaccharide binding"/>
    <property type="evidence" value="ECO:0007669"/>
    <property type="project" value="InterPro"/>
</dbReference>
<evidence type="ECO:0000313" key="20">
    <source>
        <dbReference type="RefSeq" id="XP_015882082.3"/>
    </source>
</evidence>
<dbReference type="InterPro" id="IPR000742">
    <property type="entry name" value="EGF"/>
</dbReference>
<dbReference type="FunCoup" id="A0A6P3ZRS7">
    <property type="interactions" value="247"/>
</dbReference>
<evidence type="ECO:0000256" key="8">
    <source>
        <dbReference type="ARBA" id="ARBA00023157"/>
    </source>
</evidence>
<evidence type="ECO:0000256" key="15">
    <source>
        <dbReference type="SAM" id="Phobius"/>
    </source>
</evidence>
<evidence type="ECO:0000256" key="6">
    <source>
        <dbReference type="ARBA" id="ARBA00022777"/>
    </source>
</evidence>
<dbReference type="GO" id="GO:0004674">
    <property type="term" value="F:protein serine/threonine kinase activity"/>
    <property type="evidence" value="ECO:0007669"/>
    <property type="project" value="TreeGrafter"/>
</dbReference>
<keyword evidence="2 12" id="KW-0245">EGF-like domain</keyword>
<evidence type="ECO:0000256" key="13">
    <source>
        <dbReference type="PROSITE-ProRule" id="PRU10141"/>
    </source>
</evidence>
<dbReference type="InterPro" id="IPR017441">
    <property type="entry name" value="Protein_kinase_ATP_BS"/>
</dbReference>
<name>A0A6P3ZRS7_ZIZJJ</name>
<dbReference type="InterPro" id="IPR045274">
    <property type="entry name" value="WAK-like"/>
</dbReference>
<dbReference type="InterPro" id="IPR000719">
    <property type="entry name" value="Prot_kinase_dom"/>
</dbReference>
<keyword evidence="20" id="KW-0675">Receptor</keyword>
<evidence type="ECO:0000313" key="19">
    <source>
        <dbReference type="Proteomes" id="UP001652623"/>
    </source>
</evidence>
<keyword evidence="6 20" id="KW-0418">Kinase</keyword>
<keyword evidence="5 13" id="KW-0547">Nucleotide-binding</keyword>
<comment type="catalytic activity">
    <reaction evidence="10">
        <text>L-seryl-[protein] + ATP = O-phospho-L-seryl-[protein] + ADP + H(+)</text>
        <dbReference type="Rhea" id="RHEA:17989"/>
        <dbReference type="Rhea" id="RHEA-COMP:9863"/>
        <dbReference type="Rhea" id="RHEA-COMP:11604"/>
        <dbReference type="ChEBI" id="CHEBI:15378"/>
        <dbReference type="ChEBI" id="CHEBI:29999"/>
        <dbReference type="ChEBI" id="CHEBI:30616"/>
        <dbReference type="ChEBI" id="CHEBI:83421"/>
        <dbReference type="ChEBI" id="CHEBI:456216"/>
    </reaction>
</comment>
<evidence type="ECO:0000256" key="10">
    <source>
        <dbReference type="ARBA" id="ARBA00047558"/>
    </source>
</evidence>
<dbReference type="SMART" id="SM00181">
    <property type="entry name" value="EGF"/>
    <property type="match status" value="2"/>
</dbReference>
<feature type="region of interest" description="Disordered" evidence="14">
    <location>
        <begin position="705"/>
        <end position="749"/>
    </location>
</feature>
<gene>
    <name evidence="20" type="primary">LOC107417937</name>
</gene>
<dbReference type="PROSITE" id="PS50026">
    <property type="entry name" value="EGF_3"/>
    <property type="match status" value="1"/>
</dbReference>
<dbReference type="InParanoid" id="A0A6P3ZRS7"/>
<dbReference type="Pfam" id="PF07645">
    <property type="entry name" value="EGF_CA"/>
    <property type="match status" value="1"/>
</dbReference>
<organism evidence="19 20">
    <name type="scientific">Ziziphus jujuba</name>
    <name type="common">Chinese jujube</name>
    <name type="synonym">Ziziphus sativa</name>
    <dbReference type="NCBI Taxonomy" id="326968"/>
    <lineage>
        <taxon>Eukaryota</taxon>
        <taxon>Viridiplantae</taxon>
        <taxon>Streptophyta</taxon>
        <taxon>Embryophyta</taxon>
        <taxon>Tracheophyta</taxon>
        <taxon>Spermatophyta</taxon>
        <taxon>Magnoliopsida</taxon>
        <taxon>eudicotyledons</taxon>
        <taxon>Gunneridae</taxon>
        <taxon>Pentapetalae</taxon>
        <taxon>rosids</taxon>
        <taxon>fabids</taxon>
        <taxon>Rosales</taxon>
        <taxon>Rhamnaceae</taxon>
        <taxon>Paliureae</taxon>
        <taxon>Ziziphus</taxon>
    </lineage>
</organism>
<dbReference type="Gene3D" id="1.10.510.10">
    <property type="entry name" value="Transferase(Phosphotransferase) domain 1"/>
    <property type="match status" value="1"/>
</dbReference>
<evidence type="ECO:0000256" key="7">
    <source>
        <dbReference type="ARBA" id="ARBA00022840"/>
    </source>
</evidence>
<dbReference type="SMART" id="SM00179">
    <property type="entry name" value="EGF_CA"/>
    <property type="match status" value="2"/>
</dbReference>
<keyword evidence="8" id="KW-1015">Disulfide bond</keyword>
<dbReference type="PROSITE" id="PS00108">
    <property type="entry name" value="PROTEIN_KINASE_ST"/>
    <property type="match status" value="1"/>
</dbReference>
<dbReference type="PANTHER" id="PTHR27005:SF468">
    <property type="entry name" value="OS01G0310500 PROTEIN"/>
    <property type="match status" value="1"/>
</dbReference>
<dbReference type="GO" id="GO:0005509">
    <property type="term" value="F:calcium ion binding"/>
    <property type="evidence" value="ECO:0007669"/>
    <property type="project" value="InterPro"/>
</dbReference>
<dbReference type="GO" id="GO:0007166">
    <property type="term" value="P:cell surface receptor signaling pathway"/>
    <property type="evidence" value="ECO:0007669"/>
    <property type="project" value="InterPro"/>
</dbReference>
<dbReference type="RefSeq" id="XP_015882082.3">
    <property type="nucleotide sequence ID" value="XM_016026596.4"/>
</dbReference>
<dbReference type="CDD" id="cd00054">
    <property type="entry name" value="EGF_CA"/>
    <property type="match status" value="2"/>
</dbReference>
<dbReference type="InterPro" id="IPR025287">
    <property type="entry name" value="WAK_GUB"/>
</dbReference>
<reference evidence="20" key="2">
    <citation type="submission" date="2025-08" db="UniProtKB">
        <authorList>
            <consortium name="RefSeq"/>
        </authorList>
    </citation>
    <scope>IDENTIFICATION</scope>
    <source>
        <tissue evidence="20">Seedling</tissue>
    </source>
</reference>
<comment type="subcellular location">
    <subcellularLocation>
        <location evidence="1">Membrane</location>
        <topology evidence="1">Single-pass type I membrane protein</topology>
    </subcellularLocation>
</comment>
<evidence type="ECO:0000256" key="14">
    <source>
        <dbReference type="SAM" id="MobiDB-lite"/>
    </source>
</evidence>
<evidence type="ECO:0000256" key="12">
    <source>
        <dbReference type="PROSITE-ProRule" id="PRU00076"/>
    </source>
</evidence>
<dbReference type="GeneID" id="107417937"/>
<dbReference type="PANTHER" id="PTHR27005">
    <property type="entry name" value="WALL-ASSOCIATED RECEPTOR KINASE-LIKE 21"/>
    <property type="match status" value="1"/>
</dbReference>
<dbReference type="Pfam" id="PF00069">
    <property type="entry name" value="Pkinase"/>
    <property type="match status" value="1"/>
</dbReference>
<dbReference type="InterPro" id="IPR008271">
    <property type="entry name" value="Ser/Thr_kinase_AS"/>
</dbReference>
<keyword evidence="15" id="KW-1133">Transmembrane helix</keyword>
<dbReference type="KEGG" id="zju:107417937"/>
<feature type="chain" id="PRO_5046020089" evidence="16">
    <location>
        <begin position="28"/>
        <end position="749"/>
    </location>
</feature>
<dbReference type="Proteomes" id="UP001652623">
    <property type="component" value="Chromosome 1"/>
</dbReference>
<evidence type="ECO:0000256" key="1">
    <source>
        <dbReference type="ARBA" id="ARBA00004479"/>
    </source>
</evidence>
<dbReference type="SMART" id="SM00220">
    <property type="entry name" value="S_TKc"/>
    <property type="match status" value="1"/>
</dbReference>
<reference evidence="19" key="1">
    <citation type="submission" date="2025-05" db="UniProtKB">
        <authorList>
            <consortium name="RefSeq"/>
        </authorList>
    </citation>
    <scope>NUCLEOTIDE SEQUENCE [LARGE SCALE GENOMIC DNA]</scope>
</reference>
<feature type="transmembrane region" description="Helical" evidence="15">
    <location>
        <begin position="349"/>
        <end position="372"/>
    </location>
</feature>
<keyword evidence="9" id="KW-0325">Glycoprotein</keyword>
<evidence type="ECO:0000259" key="18">
    <source>
        <dbReference type="PROSITE" id="PS50026"/>
    </source>
</evidence>
<evidence type="ECO:0000259" key="17">
    <source>
        <dbReference type="PROSITE" id="PS50011"/>
    </source>
</evidence>
<evidence type="ECO:0000256" key="4">
    <source>
        <dbReference type="ARBA" id="ARBA00022729"/>
    </source>
</evidence>
<dbReference type="InterPro" id="IPR001881">
    <property type="entry name" value="EGF-like_Ca-bd_dom"/>
</dbReference>
<comment type="catalytic activity">
    <reaction evidence="11">
        <text>L-threonyl-[protein] + ATP = O-phospho-L-threonyl-[protein] + ADP + H(+)</text>
        <dbReference type="Rhea" id="RHEA:46608"/>
        <dbReference type="Rhea" id="RHEA-COMP:11060"/>
        <dbReference type="Rhea" id="RHEA-COMP:11605"/>
        <dbReference type="ChEBI" id="CHEBI:15378"/>
        <dbReference type="ChEBI" id="CHEBI:30013"/>
        <dbReference type="ChEBI" id="CHEBI:30616"/>
        <dbReference type="ChEBI" id="CHEBI:61977"/>
        <dbReference type="ChEBI" id="CHEBI:456216"/>
    </reaction>
</comment>
<keyword evidence="15" id="KW-0472">Membrane</keyword>
<dbReference type="PROSITE" id="PS00107">
    <property type="entry name" value="PROTEIN_KINASE_ATP"/>
    <property type="match status" value="1"/>
</dbReference>
<keyword evidence="15" id="KW-0812">Transmembrane</keyword>
<protein>
    <submittedName>
        <fullName evidence="20">Wall-associated receptor kinase 2</fullName>
    </submittedName>
</protein>
<dbReference type="AlphaFoldDB" id="A0A6P3ZRS7"/>
<dbReference type="InterPro" id="IPR011009">
    <property type="entry name" value="Kinase-like_dom_sf"/>
</dbReference>
<dbReference type="Gene3D" id="2.10.25.10">
    <property type="entry name" value="Laminin"/>
    <property type="match status" value="2"/>
</dbReference>
<dbReference type="GO" id="GO:0005886">
    <property type="term" value="C:plasma membrane"/>
    <property type="evidence" value="ECO:0007669"/>
    <property type="project" value="TreeGrafter"/>
</dbReference>
<feature type="binding site" evidence="13">
    <location>
        <position position="447"/>
    </location>
    <ligand>
        <name>ATP</name>
        <dbReference type="ChEBI" id="CHEBI:30616"/>
    </ligand>
</feature>
<dbReference type="PROSITE" id="PS50011">
    <property type="entry name" value="PROTEIN_KINASE_DOM"/>
    <property type="match status" value="1"/>
</dbReference>
<comment type="caution">
    <text evidence="12">Lacks conserved residue(s) required for the propagation of feature annotation.</text>
</comment>
<feature type="domain" description="EGF-like" evidence="18">
    <location>
        <begin position="246"/>
        <end position="296"/>
    </location>
</feature>
<feature type="domain" description="Protein kinase" evidence="17">
    <location>
        <begin position="418"/>
        <end position="701"/>
    </location>
</feature>
<evidence type="ECO:0000256" key="5">
    <source>
        <dbReference type="ARBA" id="ARBA00022741"/>
    </source>
</evidence>
<evidence type="ECO:0000256" key="2">
    <source>
        <dbReference type="ARBA" id="ARBA00022536"/>
    </source>
</evidence>
<keyword evidence="4 16" id="KW-0732">Signal</keyword>
<evidence type="ECO:0000256" key="9">
    <source>
        <dbReference type="ARBA" id="ARBA00023180"/>
    </source>
</evidence>
<dbReference type="Gene3D" id="3.30.200.20">
    <property type="entry name" value="Phosphorylase Kinase, domain 1"/>
    <property type="match status" value="1"/>
</dbReference>
<evidence type="ECO:0000256" key="3">
    <source>
        <dbReference type="ARBA" id="ARBA00022679"/>
    </source>
</evidence>
<dbReference type="InterPro" id="IPR049883">
    <property type="entry name" value="NOTCH1_EGF-like"/>
</dbReference>
<dbReference type="Pfam" id="PF13947">
    <property type="entry name" value="GUB_WAK_bind"/>
    <property type="match status" value="1"/>
</dbReference>
<dbReference type="CDD" id="cd14066">
    <property type="entry name" value="STKc_IRAK"/>
    <property type="match status" value="1"/>
</dbReference>
<dbReference type="GO" id="GO:0005524">
    <property type="term" value="F:ATP binding"/>
    <property type="evidence" value="ECO:0007669"/>
    <property type="project" value="UniProtKB-UniRule"/>
</dbReference>
<evidence type="ECO:0000256" key="11">
    <source>
        <dbReference type="ARBA" id="ARBA00047951"/>
    </source>
</evidence>